<keyword evidence="4 11" id="KW-0443">Lipid metabolism</keyword>
<accession>A0A376B2G4</accession>
<organism evidence="14 15">
    <name type="scientific">Saccharomycodes ludwigii</name>
    <dbReference type="NCBI Taxonomy" id="36035"/>
    <lineage>
        <taxon>Eukaryota</taxon>
        <taxon>Fungi</taxon>
        <taxon>Dikarya</taxon>
        <taxon>Ascomycota</taxon>
        <taxon>Saccharomycotina</taxon>
        <taxon>Saccharomycetes</taxon>
        <taxon>Saccharomycodales</taxon>
        <taxon>Saccharomycodaceae</taxon>
        <taxon>Saccharomycodes</taxon>
    </lineage>
</organism>
<feature type="modified residue" description="Pyruvic acid (Ser); by autocatalysis" evidence="11">
    <location>
        <position position="1366"/>
    </location>
</feature>
<dbReference type="PANTHER" id="PTHR10067:SF17">
    <property type="entry name" value="PHOSPHATIDYLSERINE DECARBOXYLASE PROENZYME 2"/>
    <property type="match status" value="1"/>
</dbReference>
<dbReference type="SUPFAM" id="SSF49562">
    <property type="entry name" value="C2 domain (Calcium/lipid-binding domain, CaLB)"/>
    <property type="match status" value="2"/>
</dbReference>
<keyword evidence="7 11" id="KW-0594">Phospholipid biosynthesis</keyword>
<feature type="compositionally biased region" description="Low complexity" evidence="12">
    <location>
        <begin position="182"/>
        <end position="199"/>
    </location>
</feature>
<comment type="domain">
    <text evidence="11">The C2 domains have an essential, but non-catalytic function. They may facilitate interactions with other proteins and are required for lipid transport function.</text>
</comment>
<evidence type="ECO:0000256" key="5">
    <source>
        <dbReference type="ARBA" id="ARBA00023136"/>
    </source>
</evidence>
<comment type="subunit">
    <text evidence="11">Heterodimer of a large membrane-associated beta subunit and a small pyruvoyl-containing alpha subunit. Interacts with pstB2. This interaction may be a means to structurally tether the donor membrane (ER) harboring PstB2 to acceptor membranes (Golgi/endosomes) harboring PSD2 during PtdSer transport to the site of PtdEtn synthesis.</text>
</comment>
<dbReference type="InterPro" id="IPR033177">
    <property type="entry name" value="PSD-B"/>
</dbReference>
<dbReference type="VEuPathDB" id="FungiDB:SCODWIG_00602"/>
<dbReference type="GO" id="GO:0000139">
    <property type="term" value="C:Golgi membrane"/>
    <property type="evidence" value="ECO:0007669"/>
    <property type="project" value="UniProtKB-SubCell"/>
</dbReference>
<gene>
    <name evidence="11" type="primary">PSD2</name>
    <name evidence="14" type="ORF">SCODWIG_00602</name>
</gene>
<dbReference type="PANTHER" id="PTHR10067">
    <property type="entry name" value="PHOSPHATIDYLSERINE DECARBOXYLASE"/>
    <property type="match status" value="1"/>
</dbReference>
<comment type="function">
    <text evidence="11">Catalyzes the formation of phosphatidylethanolamine (PtdEtn) from phosphatidylserine (PtdSer). Plays a central role in phospholipid metabolism and in the interorganelle trafficking of phosphatidylserine.</text>
</comment>
<evidence type="ECO:0000256" key="2">
    <source>
        <dbReference type="ARBA" id="ARBA00022516"/>
    </source>
</evidence>
<dbReference type="UniPathway" id="UPA00558">
    <property type="reaction ID" value="UER00616"/>
</dbReference>
<comment type="pathway">
    <text evidence="11">Phospholipid metabolism; phosphatidylethanolamine biosynthesis; phosphatidylethanolamine from CDP-diacylglycerol: step 2/2.</text>
</comment>
<dbReference type="NCBIfam" id="TIGR00163">
    <property type="entry name" value="PS_decarb"/>
    <property type="match status" value="1"/>
</dbReference>
<evidence type="ECO:0000256" key="7">
    <source>
        <dbReference type="ARBA" id="ARBA00023209"/>
    </source>
</evidence>
<evidence type="ECO:0000256" key="8">
    <source>
        <dbReference type="ARBA" id="ARBA00023239"/>
    </source>
</evidence>
<comment type="subcellular location">
    <subcellularLocation>
        <location evidence="11">Golgi apparatus membrane</location>
        <topology evidence="11">Peripheral membrane protein</topology>
        <orientation evidence="11">Cytoplasmic side</orientation>
    </subcellularLocation>
    <subcellularLocation>
        <location evidence="11">Endosome membrane</location>
        <topology evidence="11">Peripheral membrane protein</topology>
        <orientation evidence="11">Cytoplasmic side</orientation>
    </subcellularLocation>
</comment>
<dbReference type="GO" id="GO:0005795">
    <property type="term" value="C:Golgi stack"/>
    <property type="evidence" value="ECO:0007669"/>
    <property type="project" value="UniProtKB-UniRule"/>
</dbReference>
<evidence type="ECO:0000256" key="4">
    <source>
        <dbReference type="ARBA" id="ARBA00023098"/>
    </source>
</evidence>
<feature type="domain" description="C2" evidence="13">
    <location>
        <begin position="639"/>
        <end position="771"/>
    </location>
</feature>
<evidence type="ECO:0000313" key="15">
    <source>
        <dbReference type="Proteomes" id="UP000262825"/>
    </source>
</evidence>
<comment type="catalytic activity">
    <reaction evidence="11">
        <text>a 1,2-diacyl-sn-glycero-3-phospho-L-serine + H(+) = a 1,2-diacyl-sn-glycero-3-phosphoethanolamine + CO2</text>
        <dbReference type="Rhea" id="RHEA:20828"/>
        <dbReference type="ChEBI" id="CHEBI:15378"/>
        <dbReference type="ChEBI" id="CHEBI:16526"/>
        <dbReference type="ChEBI" id="CHEBI:57262"/>
        <dbReference type="ChEBI" id="CHEBI:64612"/>
        <dbReference type="EC" id="4.1.1.65"/>
    </reaction>
</comment>
<dbReference type="InterPro" id="IPR033179">
    <property type="entry name" value="PSD_type2_pro"/>
</dbReference>
<comment type="cofactor">
    <cofactor evidence="11">
        <name>pyruvate</name>
        <dbReference type="ChEBI" id="CHEBI:15361"/>
    </cofactor>
    <text evidence="11">Binds 1 pyruvoyl group covalently per subunit.</text>
</comment>
<keyword evidence="8 11" id="KW-0456">Lyase</keyword>
<feature type="region of interest" description="Disordered" evidence="12">
    <location>
        <begin position="1454"/>
        <end position="1505"/>
    </location>
</feature>
<evidence type="ECO:0000256" key="6">
    <source>
        <dbReference type="ARBA" id="ARBA00023145"/>
    </source>
</evidence>
<feature type="compositionally biased region" description="Basic residues" evidence="12">
    <location>
        <begin position="33"/>
        <end position="55"/>
    </location>
</feature>
<feature type="site" description="Cleavage (non-hydrolytic); by autocatalysis" evidence="11">
    <location>
        <begin position="1365"/>
        <end position="1366"/>
    </location>
</feature>
<comment type="PTM">
    <text evidence="11">Is synthesized initially as an inactive proenzyme. Formation of the active enzyme involves a self-maturation process in which the active site pyruvoyl group is generated from an internal serine residue via an autocatalytic post-translational modification. Two non-identical subunits are generated from the proenzyme in this reaction, and the pyruvate is formed at the N-terminus of the alpha chain, which is derived from the carboxyl end of the proenzyme. The autoendoproteolytic cleavage occurs by a canonical serine protease mechanism, in which the side chain hydroxyl group of the serine supplies its oxygen atom to form the C-terminus of the beta chain, while the remainder of the serine residue undergoes an oxidative deamination to produce ammonia and the pyruvoyl prosthetic group on the alpha chain. During this reaction, the Ser that is part of the protease active site of the proenzyme becomes the pyruvoyl prosthetic group, which constitutes an essential element of the active site of the mature decarboxylase.</text>
</comment>
<sequence length="1556" mass="175897">MKLKEDNPTTKSATIDNTQSATNGSSTDPQEKHKYKKEKHITHRHSRNKSTKIRKPPRLIIKANVIKGINITINNSGCNPMCCLFYNGKVLTTSTFKNTSDPIWDTQFKIKLPVLPESDTLRFLIFDKLSSNNSATTTSITNNYNNKNNNNNGAVDGDTANSNIGSNLVPPNVNGTRRHRTNSTASLNSISSNSRSPFNPYTHNNSNNSLDYYHHHLKTNNNGHAAKFDSELNSIYKNRNLILLGEVKISIRQLFENVKSDDNKKHIFSRRKAMVDPKFYNLLIHYRVPELINLNTCDINNPSVPTSTFVTKSVETGGKLALSFQLSSSDKSQDLGSLFENWKNSLTDSLKQQNDFKRQTLLLNLESRDDHLLTSDSNNKETTFAAINGEYDDDLRRDASFYDDAPSLISISSSVSAVLSNASSLAPVQDILLKNNNNKNYSNKDNDNDNSSDCGVTTDVIENLSDFKQFVVSSNNERLNRVEASNYSSATDDFLSDQTMEENVNNHNTNTNNNNNNNNNVLLKERSLTDIVLGLNEYQMDTPTAPNLLSKNSSSFTTNSKVENNAALPSLHLTMSDTGNNQGAVAESTISNNIIKKISSLYSLDQGYIEENESEEEKEEYVEDDEASANNNPILTKRSKRRKHIRTTYNQWNISKKNHALGVVLLDVVQITGLPSLQNMKKIKFKKTYTMDPFVIVTFGRRVFKTSWKRHSLNPVFNERIVFEMYPEEKNFKFHFNVVDKDSFSSHDKIAQGDILWEDLNSKNKNIEIPLILEDSCVLAPGKNSVNEVPKLHLKYKFLKYNDLKTIFWENVFRLILVNGTDDSISNEDQSNGNITSTSKASFDIIELTLLLEKLGDFSPQEIDHFFQLNGKSAWTFEKLTREELIFTLVNHSCESNFRKFNRCLFCHEKCLKISTNIRNSKLITENDLITHMARCPAIIALSNFNLSFTSLPKTTGEKNNETLDNINLEYNNNNNNNNNDDDDEVLTFGNNDREHYHYKYVNNNVDNSVDKNNDTNVKNKNDDITAKNLVSPRVNTNHNLLNVDYTDYNPNEYIKNLKLLKPSFVSSSFASKKWVSRVLIKMTYGKYALGSNNANILVQDRDTGIVIEEKISAHVKLGIRILYNKNNSSTTSSKKFKTLLKNLTIKQGKKFDDPASTKYIDSFIQFHSLDLSECKETSFKTFNEFFYRKLKPGARLPEVGDPRILISPADSRCTVFNTISKSKEIWIKGRNFTLENLTNGLINKLYQSKNCSGKNTNVDREYSIGIFRLAPQDYHRFHCPCDGRIGKPKYIKGEYYTVNPMAVRTELDVFGENVRCIIPIESPEFGTLLYIPVGAMMVGSIKLTCKEGDEIKRGTELGYFKFGGSTVLVVIPKRKVIFDSDLVKNSIDSIETLVKVGMSVGHTPGVKEFKRERRKVDSVEEMEKIRRSISVVLEDNITDPSSSALLSKNLTTQATSENESAKSSSSSLKKLFKGGKSSRVSTNKNKTDNNTVNDSNNGGEDKTVRKSVFGGTWEYLTLTEQIDQDIKNLADGDPDLLLTCLQEEETACKAITLNK</sequence>
<feature type="region of interest" description="Disordered" evidence="12">
    <location>
        <begin position="138"/>
        <end position="203"/>
    </location>
</feature>
<dbReference type="CDD" id="cd00030">
    <property type="entry name" value="C2"/>
    <property type="match status" value="1"/>
</dbReference>
<dbReference type="Pfam" id="PF00168">
    <property type="entry name" value="C2"/>
    <property type="match status" value="2"/>
</dbReference>
<feature type="active site" description="Charge relay system; for autoendoproteolytic cleavage activity" evidence="11">
    <location>
        <position position="1279"/>
    </location>
</feature>
<dbReference type="EMBL" id="UFAJ01000054">
    <property type="protein sequence ID" value="SSD58841.1"/>
    <property type="molecule type" value="Genomic_DNA"/>
</dbReference>
<evidence type="ECO:0000313" key="14">
    <source>
        <dbReference type="EMBL" id="SSD58841.1"/>
    </source>
</evidence>
<evidence type="ECO:0000256" key="1">
    <source>
        <dbReference type="ARBA" id="ARBA00005189"/>
    </source>
</evidence>
<evidence type="ECO:0000256" key="12">
    <source>
        <dbReference type="SAM" id="MobiDB-lite"/>
    </source>
</evidence>
<evidence type="ECO:0000256" key="11">
    <source>
        <dbReference type="HAMAP-Rule" id="MF_03209"/>
    </source>
</evidence>
<keyword evidence="11" id="KW-0333">Golgi apparatus</keyword>
<dbReference type="PROSITE" id="PS50004">
    <property type="entry name" value="C2"/>
    <property type="match status" value="2"/>
</dbReference>
<evidence type="ECO:0000256" key="3">
    <source>
        <dbReference type="ARBA" id="ARBA00022793"/>
    </source>
</evidence>
<dbReference type="GO" id="GO:0004609">
    <property type="term" value="F:phosphatidylserine decarboxylase activity"/>
    <property type="evidence" value="ECO:0007669"/>
    <property type="project" value="UniProtKB-UniRule"/>
</dbReference>
<dbReference type="SMART" id="SM00239">
    <property type="entry name" value="C2"/>
    <property type="match status" value="2"/>
</dbReference>
<feature type="active site" description="Schiff-base intermediate with substrate; via pyruvic acid; for decarboxylase activity" evidence="11">
    <location>
        <position position="1366"/>
    </location>
</feature>
<feature type="chain" id="PRO_5023472407" description="Phosphatidylserine decarboxylase 2 beta chain" evidence="11">
    <location>
        <begin position="1"/>
        <end position="1365"/>
    </location>
</feature>
<evidence type="ECO:0000256" key="9">
    <source>
        <dbReference type="ARBA" id="ARBA00023264"/>
    </source>
</evidence>
<keyword evidence="9 11" id="KW-1208">Phospholipid metabolism</keyword>
<name>A0A376B2G4_9ASCO</name>
<feature type="active site" description="Charge relay system; for autoendoproteolytic cleavage activity" evidence="11">
    <location>
        <position position="1366"/>
    </location>
</feature>
<dbReference type="Gene3D" id="2.60.40.150">
    <property type="entry name" value="C2 domain"/>
    <property type="match status" value="2"/>
</dbReference>
<evidence type="ECO:0000259" key="13">
    <source>
        <dbReference type="PROSITE" id="PS50004"/>
    </source>
</evidence>
<dbReference type="EC" id="4.1.1.65" evidence="11"/>
<dbReference type="GO" id="GO:0016540">
    <property type="term" value="P:protein autoprocessing"/>
    <property type="evidence" value="ECO:0007669"/>
    <property type="project" value="UniProtKB-UniRule"/>
</dbReference>
<feature type="compositionally biased region" description="Low complexity" evidence="12">
    <location>
        <begin position="138"/>
        <end position="152"/>
    </location>
</feature>
<dbReference type="Pfam" id="PF02666">
    <property type="entry name" value="PS_Dcarbxylase"/>
    <property type="match status" value="1"/>
</dbReference>
<dbReference type="HAMAP" id="MF_00663">
    <property type="entry name" value="PS_decarb_PSD_B_type2"/>
    <property type="match status" value="1"/>
</dbReference>
<keyword evidence="11" id="KW-0967">Endosome</keyword>
<feature type="active site" description="Charge relay system; for autoendoproteolytic cleavage activity" evidence="11">
    <location>
        <position position="1211"/>
    </location>
</feature>
<reference evidence="15" key="1">
    <citation type="submission" date="2018-06" db="EMBL/GenBank/DDBJ databases">
        <authorList>
            <person name="Guldener U."/>
        </authorList>
    </citation>
    <scope>NUCLEOTIDE SEQUENCE [LARGE SCALE GENOMIC DNA]</scope>
    <source>
        <strain evidence="15">UTAD17</strain>
    </source>
</reference>
<proteinExistence type="inferred from homology"/>
<comment type="pathway">
    <text evidence="1">Lipid metabolism.</text>
</comment>
<keyword evidence="6 11" id="KW-0865">Zymogen</keyword>
<keyword evidence="5 11" id="KW-0472">Membrane</keyword>
<dbReference type="GO" id="GO:0010008">
    <property type="term" value="C:endosome membrane"/>
    <property type="evidence" value="ECO:0007669"/>
    <property type="project" value="UniProtKB-SubCell"/>
</dbReference>
<feature type="region of interest" description="Disordered" evidence="12">
    <location>
        <begin position="1"/>
        <end position="55"/>
    </location>
</feature>
<keyword evidence="10 11" id="KW-0670">Pyruvate</keyword>
<feature type="domain" description="C2" evidence="13">
    <location>
        <begin position="37"/>
        <end position="159"/>
    </location>
</feature>
<feature type="compositionally biased region" description="Low complexity" evidence="12">
    <location>
        <begin position="1462"/>
        <end position="1498"/>
    </location>
</feature>
<evidence type="ECO:0000256" key="10">
    <source>
        <dbReference type="ARBA" id="ARBA00023317"/>
    </source>
</evidence>
<dbReference type="InterPro" id="IPR000008">
    <property type="entry name" value="C2_dom"/>
</dbReference>
<dbReference type="Proteomes" id="UP000262825">
    <property type="component" value="Unassembled WGS sequence"/>
</dbReference>
<keyword evidence="15" id="KW-1185">Reference proteome</keyword>
<keyword evidence="3 11" id="KW-0210">Decarboxylase</keyword>
<keyword evidence="2 11" id="KW-0444">Lipid biosynthesis</keyword>
<dbReference type="GO" id="GO:0006646">
    <property type="term" value="P:phosphatidylethanolamine biosynthetic process"/>
    <property type="evidence" value="ECO:0007669"/>
    <property type="project" value="UniProtKB-UniRule"/>
</dbReference>
<dbReference type="InterPro" id="IPR003817">
    <property type="entry name" value="PS_Dcarbxylase"/>
</dbReference>
<dbReference type="InterPro" id="IPR035892">
    <property type="entry name" value="C2_domain_sf"/>
</dbReference>
<feature type="compositionally biased region" description="Polar residues" evidence="12">
    <location>
        <begin position="9"/>
        <end position="28"/>
    </location>
</feature>
<protein>
    <recommendedName>
        <fullName evidence="11">Phosphatidylserine decarboxylase proenzyme 2</fullName>
        <ecNumber evidence="11">4.1.1.65</ecNumber>
    </recommendedName>
    <component>
        <recommendedName>
            <fullName evidence="11">Phosphatidylserine decarboxylase 2 beta chain</fullName>
        </recommendedName>
    </component>
    <component>
        <recommendedName>
            <fullName evidence="11">Phosphatidylserine decarboxylase 2 alpha chain</fullName>
        </recommendedName>
    </component>
</protein>
<comment type="similarity">
    <text evidence="11">Belongs to the phosphatidylserine decarboxylase family. PSD-B subfamily. Eukaryotic type II sub-subfamily.</text>
</comment>
<feature type="chain" id="PRO_5023472406" description="Phosphatidylserine decarboxylase 2 alpha chain" evidence="11">
    <location>
        <begin position="1366"/>
        <end position="1556"/>
    </location>
</feature>